<dbReference type="AlphaFoldDB" id="A0A6J1MD57"/>
<feature type="transmembrane region" description="Helical" evidence="1">
    <location>
        <begin position="12"/>
        <end position="33"/>
    </location>
</feature>
<sequence length="199" mass="23269">MLAIVQHLLEMLRIHYNALGASCLICMSLVGVLDYSHGVHGCDLYCWQQQLDRVEDKPMALMLLIAGFKLSLILALTLFSYTQTRPALEQSIGYVKRRYRRFIVMRLLAAHHQFVHGDDQLQSRHSELMLAIQLFRSDARKLYERTAEHLRQSVHQMLHVEEQLEQELLQKGYDKYTCVNQLRDVDIYRLVLALPFSKL</sequence>
<dbReference type="OMA" id="KRYCRFL"/>
<keyword evidence="1" id="KW-1133">Transmembrane helix</keyword>
<organism evidence="2 3">
    <name type="scientific">Drosophila hydei</name>
    <name type="common">Fruit fly</name>
    <dbReference type="NCBI Taxonomy" id="7224"/>
    <lineage>
        <taxon>Eukaryota</taxon>
        <taxon>Metazoa</taxon>
        <taxon>Ecdysozoa</taxon>
        <taxon>Arthropoda</taxon>
        <taxon>Hexapoda</taxon>
        <taxon>Insecta</taxon>
        <taxon>Pterygota</taxon>
        <taxon>Neoptera</taxon>
        <taxon>Endopterygota</taxon>
        <taxon>Diptera</taxon>
        <taxon>Brachycera</taxon>
        <taxon>Muscomorpha</taxon>
        <taxon>Ephydroidea</taxon>
        <taxon>Drosophilidae</taxon>
        <taxon>Drosophila</taxon>
    </lineage>
</organism>
<dbReference type="RefSeq" id="XP_023179347.2">
    <property type="nucleotide sequence ID" value="XM_023323579.2"/>
</dbReference>
<keyword evidence="1" id="KW-0812">Transmembrane</keyword>
<keyword evidence="1" id="KW-0472">Membrane</keyword>
<dbReference type="OrthoDB" id="7844406at2759"/>
<dbReference type="GeneID" id="111605182"/>
<dbReference type="Pfam" id="PF15883">
    <property type="entry name" value="DUF4736"/>
    <property type="match status" value="1"/>
</dbReference>
<keyword evidence="2" id="KW-1185">Reference proteome</keyword>
<evidence type="ECO:0000256" key="1">
    <source>
        <dbReference type="SAM" id="Phobius"/>
    </source>
</evidence>
<name>A0A6J1MD57_DROHY</name>
<evidence type="ECO:0000313" key="3">
    <source>
        <dbReference type="RefSeq" id="XP_023179347.2"/>
    </source>
</evidence>
<gene>
    <name evidence="3" type="primary">LOC111605182</name>
</gene>
<accession>A0A6J1MD57</accession>
<dbReference type="InterPro" id="IPR031754">
    <property type="entry name" value="DUF4736"/>
</dbReference>
<dbReference type="Proteomes" id="UP000504633">
    <property type="component" value="Unplaced"/>
</dbReference>
<feature type="transmembrane region" description="Helical" evidence="1">
    <location>
        <begin position="59"/>
        <end position="81"/>
    </location>
</feature>
<protein>
    <submittedName>
        <fullName evidence="3">Uncharacterized protein LOC111605182</fullName>
    </submittedName>
</protein>
<proteinExistence type="predicted"/>
<evidence type="ECO:0000313" key="2">
    <source>
        <dbReference type="Proteomes" id="UP000504633"/>
    </source>
</evidence>
<reference evidence="3" key="1">
    <citation type="submission" date="2025-08" db="UniProtKB">
        <authorList>
            <consortium name="RefSeq"/>
        </authorList>
    </citation>
    <scope>IDENTIFICATION</scope>
    <source>
        <strain evidence="3">15085-1641.00</strain>
        <tissue evidence="3">Whole body</tissue>
    </source>
</reference>
<dbReference type="KEGG" id="dhe:111605182"/>